<organism evidence="1 2">
    <name type="scientific">Chryseosolibacter indicus</name>
    <dbReference type="NCBI Taxonomy" id="2782351"/>
    <lineage>
        <taxon>Bacteria</taxon>
        <taxon>Pseudomonadati</taxon>
        <taxon>Bacteroidota</taxon>
        <taxon>Cytophagia</taxon>
        <taxon>Cytophagales</taxon>
        <taxon>Chryseotaleaceae</taxon>
        <taxon>Chryseosolibacter</taxon>
    </lineage>
</organism>
<proteinExistence type="predicted"/>
<name>A0ABS5VP57_9BACT</name>
<sequence length="111" mass="13077">MVIKHTKGFKTKVNTNVHYEVWTDREAVIKNLKRRPGVMFVSLILYKDYVGLYFQPLYFNPSLLSEIPKNLLPYKKGVTSFHFRELSASQLLEIELLIILGLSFYKSKHWV</sequence>
<evidence type="ECO:0000313" key="2">
    <source>
        <dbReference type="Proteomes" id="UP000772618"/>
    </source>
</evidence>
<dbReference type="RefSeq" id="WP_254152768.1">
    <property type="nucleotide sequence ID" value="NZ_JAHESD010000008.1"/>
</dbReference>
<dbReference type="EMBL" id="JAHESD010000008">
    <property type="protein sequence ID" value="MBT1702803.1"/>
    <property type="molecule type" value="Genomic_DNA"/>
</dbReference>
<protein>
    <recommendedName>
        <fullName evidence="3">YdhG-like domain-containing protein</fullName>
    </recommendedName>
</protein>
<gene>
    <name evidence="1" type="ORF">KK060_05905</name>
</gene>
<reference evidence="1 2" key="1">
    <citation type="submission" date="2021-05" db="EMBL/GenBank/DDBJ databases">
        <title>A Polyphasic approach of four new species of the genus Ohtaekwangia: Ohtaekwangia histidinii sp. nov., Ohtaekwangia cretensis sp. nov., Ohtaekwangia indiensis sp. nov., Ohtaekwangia reichenbachii sp. nov. from diverse environment.</title>
        <authorList>
            <person name="Octaviana S."/>
        </authorList>
    </citation>
    <scope>NUCLEOTIDE SEQUENCE [LARGE SCALE GENOMIC DNA]</scope>
    <source>
        <strain evidence="1 2">PWU20</strain>
    </source>
</reference>
<dbReference type="Proteomes" id="UP000772618">
    <property type="component" value="Unassembled WGS sequence"/>
</dbReference>
<evidence type="ECO:0008006" key="3">
    <source>
        <dbReference type="Google" id="ProtNLM"/>
    </source>
</evidence>
<evidence type="ECO:0000313" key="1">
    <source>
        <dbReference type="EMBL" id="MBT1702803.1"/>
    </source>
</evidence>
<comment type="caution">
    <text evidence="1">The sequence shown here is derived from an EMBL/GenBank/DDBJ whole genome shotgun (WGS) entry which is preliminary data.</text>
</comment>
<keyword evidence="2" id="KW-1185">Reference proteome</keyword>
<accession>A0ABS5VP57</accession>